<gene>
    <name evidence="3" type="ORF">AMQ22_00229</name>
    <name evidence="2" type="ORF">APG11_00814</name>
</gene>
<keyword evidence="1" id="KW-0472">Membrane</keyword>
<keyword evidence="1" id="KW-0812">Transmembrane</keyword>
<reference evidence="4 5" key="1">
    <citation type="journal article" date="2016" name="ISME J.">
        <title>Chasing the elusive Euryarchaeota class WSA2: genomes reveal a uniquely fastidious methyl-reducing methanogen.</title>
        <authorList>
            <person name="Nobu M.K."/>
            <person name="Narihiro T."/>
            <person name="Kuroda K."/>
            <person name="Mei R."/>
            <person name="Liu W.T."/>
        </authorList>
    </citation>
    <scope>NUCLEOTIDE SEQUENCE [LARGE SCALE GENOMIC DNA]</scope>
    <source>
        <strain evidence="2">B15fssc0709_Meth_Bin003</strain>
        <strain evidence="3">U1lsi0528_Bin055</strain>
    </source>
</reference>
<dbReference type="Proteomes" id="UP000075398">
    <property type="component" value="Unassembled WGS sequence"/>
</dbReference>
<dbReference type="EMBL" id="LNGF01000015">
    <property type="protein sequence ID" value="KYC47839.1"/>
    <property type="molecule type" value="Genomic_DNA"/>
</dbReference>
<evidence type="ECO:0000313" key="5">
    <source>
        <dbReference type="Proteomes" id="UP000091929"/>
    </source>
</evidence>
<comment type="caution">
    <text evidence="3">The sequence shown here is derived from an EMBL/GenBank/DDBJ whole genome shotgun (WGS) entry which is preliminary data.</text>
</comment>
<protein>
    <submittedName>
        <fullName evidence="3">Uncharacterized protein</fullName>
    </submittedName>
</protein>
<evidence type="ECO:0000256" key="1">
    <source>
        <dbReference type="SAM" id="Phobius"/>
    </source>
</evidence>
<name>A0A150J8Y7_9EURY</name>
<evidence type="ECO:0000313" key="3">
    <source>
        <dbReference type="EMBL" id="KYC53558.1"/>
    </source>
</evidence>
<organism evidence="3 4">
    <name type="scientific">Candidatus Methanofastidiosum methylothiophilum</name>
    <dbReference type="NCBI Taxonomy" id="1705564"/>
    <lineage>
        <taxon>Archaea</taxon>
        <taxon>Methanobacteriati</taxon>
        <taxon>Methanobacteriota</taxon>
        <taxon>Stenosarchaea group</taxon>
        <taxon>Candidatus Methanofastidiosia</taxon>
        <taxon>Candidatus Methanofastidiosales</taxon>
        <taxon>Candidatus Methanofastidiosaceae</taxon>
        <taxon>Candidatus Methanofastidiosum</taxon>
    </lineage>
</organism>
<evidence type="ECO:0000313" key="4">
    <source>
        <dbReference type="Proteomes" id="UP000075398"/>
    </source>
</evidence>
<accession>A0A150IS32</accession>
<dbReference type="EMBL" id="LNGC01000004">
    <property type="protein sequence ID" value="KYC53558.1"/>
    <property type="molecule type" value="Genomic_DNA"/>
</dbReference>
<dbReference type="AlphaFoldDB" id="A0A150J8Y7"/>
<dbReference type="Proteomes" id="UP000091929">
    <property type="component" value="Unassembled WGS sequence"/>
</dbReference>
<accession>A0A150J8Y7</accession>
<evidence type="ECO:0000313" key="2">
    <source>
        <dbReference type="EMBL" id="KYC47839.1"/>
    </source>
</evidence>
<keyword evidence="1" id="KW-1133">Transmembrane helix</keyword>
<proteinExistence type="predicted"/>
<feature type="transmembrane region" description="Helical" evidence="1">
    <location>
        <begin position="6"/>
        <end position="28"/>
    </location>
</feature>
<sequence length="67" mass="7203">MSDAATVGSFLLSLLGLIIGLLIAYAIIRSAISGSEATKSLRQIEKDLSDIKKIIIAKIQDERKTVT</sequence>